<comment type="caution">
    <text evidence="2">The sequence shown here is derived from an EMBL/GenBank/DDBJ whole genome shotgun (WGS) entry which is preliminary data.</text>
</comment>
<dbReference type="PROSITE" id="PS51257">
    <property type="entry name" value="PROKAR_LIPOPROTEIN"/>
    <property type="match status" value="1"/>
</dbReference>
<reference evidence="3" key="1">
    <citation type="submission" date="2023-05" db="EMBL/GenBank/DDBJ databases">
        <title>Draft genome of Pseudofrankia sp. BMG5.37.</title>
        <authorList>
            <person name="Gtari M."/>
            <person name="Ghodhbane F."/>
            <person name="Sbissi I."/>
        </authorList>
    </citation>
    <scope>NUCLEOTIDE SEQUENCE [LARGE SCALE GENOMIC DNA]</scope>
    <source>
        <strain evidence="3">BMG 814</strain>
    </source>
</reference>
<evidence type="ECO:0000313" key="2">
    <source>
        <dbReference type="EMBL" id="MDP5181073.1"/>
    </source>
</evidence>
<protein>
    <recommendedName>
        <fullName evidence="4">Lipoprotein LprG</fullName>
    </recommendedName>
</protein>
<evidence type="ECO:0000313" key="3">
    <source>
        <dbReference type="Proteomes" id="UP001233673"/>
    </source>
</evidence>
<feature type="signal peptide" evidence="1">
    <location>
        <begin position="1"/>
        <end position="25"/>
    </location>
</feature>
<keyword evidence="3" id="KW-1185">Reference proteome</keyword>
<evidence type="ECO:0000256" key="1">
    <source>
        <dbReference type="SAM" id="SignalP"/>
    </source>
</evidence>
<accession>A0ABT9I699</accession>
<dbReference type="Proteomes" id="UP001233673">
    <property type="component" value="Unassembled WGS sequence"/>
</dbReference>
<dbReference type="RefSeq" id="WP_305997850.1">
    <property type="nucleotide sequence ID" value="NZ_JASNFN010000001.1"/>
</dbReference>
<proteinExistence type="predicted"/>
<evidence type="ECO:0008006" key="4">
    <source>
        <dbReference type="Google" id="ProtNLM"/>
    </source>
</evidence>
<dbReference type="EMBL" id="JASNFN010000001">
    <property type="protein sequence ID" value="MDP5181073.1"/>
    <property type="molecule type" value="Genomic_DNA"/>
</dbReference>
<feature type="chain" id="PRO_5046706198" description="Lipoprotein LprG" evidence="1">
    <location>
        <begin position="26"/>
        <end position="239"/>
    </location>
</feature>
<name>A0ABT9I699_9ACTN</name>
<organism evidence="2 3">
    <name type="scientific">Blastococcus carthaginiensis</name>
    <dbReference type="NCBI Taxonomy" id="3050034"/>
    <lineage>
        <taxon>Bacteria</taxon>
        <taxon>Bacillati</taxon>
        <taxon>Actinomycetota</taxon>
        <taxon>Actinomycetes</taxon>
        <taxon>Geodermatophilales</taxon>
        <taxon>Geodermatophilaceae</taxon>
        <taxon>Blastococcus</taxon>
    </lineage>
</organism>
<keyword evidence="1" id="KW-0732">Signal</keyword>
<dbReference type="Gene3D" id="2.50.20.20">
    <property type="match status" value="1"/>
</dbReference>
<sequence>MRIRRLATVGAAALLLAGCGGSEDAGTASPATTSAAETGSSLAEQDAAGVVDAAFSALEEAGAAHVVGSMQESGSTQELDLQLQGEDAQGTITMDGTLVELVYTAGGAYVRAPADFWAAFGMPAEFAGQLEGQWVLMPEEAAGSFSTLTLSGLVDELRASGGDEITGEVTSEEVDGEPVVVVTQEDGSTLTVADGEGAPYPLRIEDKGDAPATVEFSEFGETVEITAPENPVDLNTLGG</sequence>
<gene>
    <name evidence="2" type="ORF">QOZ88_00335</name>
</gene>